<proteinExistence type="predicted"/>
<name>A0A2K1IDI9_PHYPA</name>
<dbReference type="EnsemblPlants" id="Pp3c25_2500V3.1">
    <property type="protein sequence ID" value="Pp3c25_2500V3.1"/>
    <property type="gene ID" value="Pp3c25_2500"/>
</dbReference>
<reference evidence="1 3" key="1">
    <citation type="journal article" date="2008" name="Science">
        <title>The Physcomitrella genome reveals evolutionary insights into the conquest of land by plants.</title>
        <authorList>
            <person name="Rensing S."/>
            <person name="Lang D."/>
            <person name="Zimmer A."/>
            <person name="Terry A."/>
            <person name="Salamov A."/>
            <person name="Shapiro H."/>
            <person name="Nishiyama T."/>
            <person name="Perroud P.-F."/>
            <person name="Lindquist E."/>
            <person name="Kamisugi Y."/>
            <person name="Tanahashi T."/>
            <person name="Sakakibara K."/>
            <person name="Fujita T."/>
            <person name="Oishi K."/>
            <person name="Shin-I T."/>
            <person name="Kuroki Y."/>
            <person name="Toyoda A."/>
            <person name="Suzuki Y."/>
            <person name="Hashimoto A."/>
            <person name="Yamaguchi K."/>
            <person name="Sugano A."/>
            <person name="Kohara Y."/>
            <person name="Fujiyama A."/>
            <person name="Anterola A."/>
            <person name="Aoki S."/>
            <person name="Ashton N."/>
            <person name="Barbazuk W.B."/>
            <person name="Barker E."/>
            <person name="Bennetzen J."/>
            <person name="Bezanilla M."/>
            <person name="Blankenship R."/>
            <person name="Cho S.H."/>
            <person name="Dutcher S."/>
            <person name="Estelle M."/>
            <person name="Fawcett J.A."/>
            <person name="Gundlach H."/>
            <person name="Hanada K."/>
            <person name="Heyl A."/>
            <person name="Hicks K.A."/>
            <person name="Hugh J."/>
            <person name="Lohr M."/>
            <person name="Mayer K."/>
            <person name="Melkozernov A."/>
            <person name="Murata T."/>
            <person name="Nelson D."/>
            <person name="Pils B."/>
            <person name="Prigge M."/>
            <person name="Reiss B."/>
            <person name="Renner T."/>
            <person name="Rombauts S."/>
            <person name="Rushton P."/>
            <person name="Sanderfoot A."/>
            <person name="Schween G."/>
            <person name="Shiu S.-H."/>
            <person name="Stueber K."/>
            <person name="Theodoulou F.L."/>
            <person name="Tu H."/>
            <person name="Van de Peer Y."/>
            <person name="Verrier P.J."/>
            <person name="Waters E."/>
            <person name="Wood A."/>
            <person name="Yang L."/>
            <person name="Cove D."/>
            <person name="Cuming A."/>
            <person name="Hasebe M."/>
            <person name="Lucas S."/>
            <person name="Mishler D.B."/>
            <person name="Reski R."/>
            <person name="Grigoriev I."/>
            <person name="Quatrano R.S."/>
            <person name="Boore J.L."/>
        </authorList>
    </citation>
    <scope>NUCLEOTIDE SEQUENCE [LARGE SCALE GENOMIC DNA]</scope>
    <source>
        <strain evidence="2 3">cv. Gransden 2004</strain>
    </source>
</reference>
<dbReference type="Gramene" id="Pp3c25_2500V3.1">
    <property type="protein sequence ID" value="Pp3c25_2500V3.1"/>
    <property type="gene ID" value="Pp3c25_2500"/>
</dbReference>
<evidence type="ECO:0000313" key="3">
    <source>
        <dbReference type="Proteomes" id="UP000006727"/>
    </source>
</evidence>
<dbReference type="PaxDb" id="3218-PP1S233_36V6.1"/>
<evidence type="ECO:0000313" key="2">
    <source>
        <dbReference type="EnsemblPlants" id="Pp3c25_2500V3.1"/>
    </source>
</evidence>
<accession>A0A2K1IDI9</accession>
<reference evidence="1 3" key="2">
    <citation type="journal article" date="2018" name="Plant J.">
        <title>The Physcomitrella patens chromosome-scale assembly reveals moss genome structure and evolution.</title>
        <authorList>
            <person name="Lang D."/>
            <person name="Ullrich K.K."/>
            <person name="Murat F."/>
            <person name="Fuchs J."/>
            <person name="Jenkins J."/>
            <person name="Haas F.B."/>
            <person name="Piednoel M."/>
            <person name="Gundlach H."/>
            <person name="Van Bel M."/>
            <person name="Meyberg R."/>
            <person name="Vives C."/>
            <person name="Morata J."/>
            <person name="Symeonidi A."/>
            <person name="Hiss M."/>
            <person name="Muchero W."/>
            <person name="Kamisugi Y."/>
            <person name="Saleh O."/>
            <person name="Blanc G."/>
            <person name="Decker E.L."/>
            <person name="van Gessel N."/>
            <person name="Grimwood J."/>
            <person name="Hayes R.D."/>
            <person name="Graham S.W."/>
            <person name="Gunter L.E."/>
            <person name="McDaniel S.F."/>
            <person name="Hoernstein S.N.W."/>
            <person name="Larsson A."/>
            <person name="Li F.W."/>
            <person name="Perroud P.F."/>
            <person name="Phillips J."/>
            <person name="Ranjan P."/>
            <person name="Rokshar D.S."/>
            <person name="Rothfels C.J."/>
            <person name="Schneider L."/>
            <person name="Shu S."/>
            <person name="Stevenson D.W."/>
            <person name="Thummler F."/>
            <person name="Tillich M."/>
            <person name="Villarreal Aguilar J.C."/>
            <person name="Widiez T."/>
            <person name="Wong G.K."/>
            <person name="Wymore A."/>
            <person name="Zhang Y."/>
            <person name="Zimmer A.D."/>
            <person name="Quatrano R.S."/>
            <person name="Mayer K.F.X."/>
            <person name="Goodstein D."/>
            <person name="Casacuberta J.M."/>
            <person name="Vandepoele K."/>
            <person name="Reski R."/>
            <person name="Cuming A.C."/>
            <person name="Tuskan G.A."/>
            <person name="Maumus F."/>
            <person name="Salse J."/>
            <person name="Schmutz J."/>
            <person name="Rensing S.A."/>
        </authorList>
    </citation>
    <scope>NUCLEOTIDE SEQUENCE [LARGE SCALE GENOMIC DNA]</scope>
    <source>
        <strain evidence="2 3">cv. Gransden 2004</strain>
    </source>
</reference>
<dbReference type="AlphaFoldDB" id="A0A2K1IDI9"/>
<organism evidence="1">
    <name type="scientific">Physcomitrium patens</name>
    <name type="common">Spreading-leaved earth moss</name>
    <name type="synonym">Physcomitrella patens</name>
    <dbReference type="NCBI Taxonomy" id="3218"/>
    <lineage>
        <taxon>Eukaryota</taxon>
        <taxon>Viridiplantae</taxon>
        <taxon>Streptophyta</taxon>
        <taxon>Embryophyta</taxon>
        <taxon>Bryophyta</taxon>
        <taxon>Bryophytina</taxon>
        <taxon>Bryopsida</taxon>
        <taxon>Funariidae</taxon>
        <taxon>Funariales</taxon>
        <taxon>Funariaceae</taxon>
        <taxon>Physcomitrium</taxon>
    </lineage>
</organism>
<protein>
    <submittedName>
        <fullName evidence="1 2">Uncharacterized protein</fullName>
    </submittedName>
</protein>
<dbReference type="EMBL" id="ABEU02000025">
    <property type="protein sequence ID" value="PNR27348.1"/>
    <property type="molecule type" value="Genomic_DNA"/>
</dbReference>
<keyword evidence="3" id="KW-1185">Reference proteome</keyword>
<sequence length="84" mass="8897">MPHCDAAAPSLRSTGTRYLLATTSANGAMLEESKIGDDKVVPTSPLENKNESNVWTHFQEQEVSVDYTPSGANPDPGMPPPIGA</sequence>
<dbReference type="Proteomes" id="UP000006727">
    <property type="component" value="Chromosome 25"/>
</dbReference>
<gene>
    <name evidence="2" type="primary">LOC112277521</name>
    <name evidence="1" type="ORF">PHYPA_029500</name>
</gene>
<evidence type="ECO:0000313" key="1">
    <source>
        <dbReference type="EMBL" id="PNR27348.1"/>
    </source>
</evidence>
<reference evidence="2" key="3">
    <citation type="submission" date="2020-12" db="UniProtKB">
        <authorList>
            <consortium name="EnsemblPlants"/>
        </authorList>
    </citation>
    <scope>IDENTIFICATION</scope>
</reference>